<keyword evidence="3" id="KW-1133">Transmembrane helix</keyword>
<dbReference type="PROSITE" id="PS50222">
    <property type="entry name" value="EF_HAND_2"/>
    <property type="match status" value="2"/>
</dbReference>
<feature type="region of interest" description="Disordered" evidence="2">
    <location>
        <begin position="1670"/>
        <end position="1850"/>
    </location>
</feature>
<reference evidence="7" key="2">
    <citation type="submission" date="2012-11" db="EMBL/GenBank/DDBJ databases">
        <authorList>
            <person name="Kuo A."/>
            <person name="Curtis B.A."/>
            <person name="Tanifuji G."/>
            <person name="Burki F."/>
            <person name="Gruber A."/>
            <person name="Irimia M."/>
            <person name="Maruyama S."/>
            <person name="Arias M.C."/>
            <person name="Ball S.G."/>
            <person name="Gile G.H."/>
            <person name="Hirakawa Y."/>
            <person name="Hopkins J.F."/>
            <person name="Rensing S.A."/>
            <person name="Schmutz J."/>
            <person name="Symeonidi A."/>
            <person name="Elias M."/>
            <person name="Eveleigh R.J."/>
            <person name="Herman E.K."/>
            <person name="Klute M.J."/>
            <person name="Nakayama T."/>
            <person name="Obornik M."/>
            <person name="Reyes-Prieto A."/>
            <person name="Armbrust E.V."/>
            <person name="Aves S.J."/>
            <person name="Beiko R.G."/>
            <person name="Coutinho P."/>
            <person name="Dacks J.B."/>
            <person name="Durnford D.G."/>
            <person name="Fast N.M."/>
            <person name="Green B.R."/>
            <person name="Grisdale C."/>
            <person name="Hempe F."/>
            <person name="Henrissat B."/>
            <person name="Hoppner M.P."/>
            <person name="Ishida K.-I."/>
            <person name="Kim E."/>
            <person name="Koreny L."/>
            <person name="Kroth P.G."/>
            <person name="Liu Y."/>
            <person name="Malik S.-B."/>
            <person name="Maier U.G."/>
            <person name="McRose D."/>
            <person name="Mock T."/>
            <person name="Neilson J.A."/>
            <person name="Onodera N.T."/>
            <person name="Poole A.M."/>
            <person name="Pritham E.J."/>
            <person name="Richards T.A."/>
            <person name="Rocap G."/>
            <person name="Roy S.W."/>
            <person name="Sarai C."/>
            <person name="Schaack S."/>
            <person name="Shirato S."/>
            <person name="Slamovits C.H."/>
            <person name="Spencer D.F."/>
            <person name="Suzuki S."/>
            <person name="Worden A.Z."/>
            <person name="Zauner S."/>
            <person name="Barry K."/>
            <person name="Bell C."/>
            <person name="Bharti A.K."/>
            <person name="Crow J.A."/>
            <person name="Grimwood J."/>
            <person name="Kramer R."/>
            <person name="Lindquist E."/>
            <person name="Lucas S."/>
            <person name="Salamov A."/>
            <person name="McFadden G.I."/>
            <person name="Lane C.E."/>
            <person name="Keeling P.J."/>
            <person name="Gray M.W."/>
            <person name="Grigoriev I.V."/>
            <person name="Archibald J.M."/>
        </authorList>
    </citation>
    <scope>NUCLEOTIDE SEQUENCE</scope>
    <source>
        <strain evidence="7">CCMP2712</strain>
    </source>
</reference>
<dbReference type="InterPro" id="IPR036770">
    <property type="entry name" value="Ankyrin_rpt-contain_sf"/>
</dbReference>
<dbReference type="SMART" id="SM00054">
    <property type="entry name" value="EFh"/>
    <property type="match status" value="2"/>
</dbReference>
<feature type="compositionally biased region" description="Basic residues" evidence="2">
    <location>
        <begin position="1835"/>
        <end position="1847"/>
    </location>
</feature>
<feature type="transmembrane region" description="Helical" evidence="3">
    <location>
        <begin position="1138"/>
        <end position="1157"/>
    </location>
</feature>
<feature type="compositionally biased region" description="Basic and acidic residues" evidence="2">
    <location>
        <begin position="1617"/>
        <end position="1637"/>
    </location>
</feature>
<feature type="region of interest" description="Disordered" evidence="2">
    <location>
        <begin position="1"/>
        <end position="28"/>
    </location>
</feature>
<sequence length="1991" mass="221487">MPKNEDKRMTSNKSPEMSDRFDSDDSDDGDLIIKVREKLKDHRKKTADDAFFVSLLSKYSVAASPSNESNRDLPFWGPGIHFSFNQISRELRVSAVLDPPHGPGPRSGIVRGDVVVRTSKTNVDYSQEPRTIFQEMLGEYGTKILVTFVRTSNVSYKFDVLLTRSYFNDQIVSSSMSNHGVLTITFVTGRNFQWDGPSACRVCALDGECQDPQTTEFASHDEEENARWNSNVYVPITDFKSQTITITVFSKSIVNSTATSDQASLKLRVPTLVSGWNETTDHWFNLYRLGQGTVVPSFSGFADEEGEESVPQVRLKLNWTSVANVEDLNLAIHNAKIKDRTRLERVRTLRAAAADSRRLMDSTFLGSVDGLGEEMEVNFTSMRPIFVYCRRANVKQLAQLLHHAPSRILHMRDEAGHTPLHIVCMNEDREARAMANLILEKDKSVVLLKDNLGQTPLHLACQNVGPATERSSQLSDTEAGNVLHLVRLILSINPEAVAVEDCDGLLPLDFAVHNPHKDAYKAVVELLSAKKDLSFAEILTIDLHAVWSKMSSWNISTLFGGFQSSHQHALLCHQLPDGVESIEKDSRYGRLAKFDSSNVSLFNTSTLTLAICFNAFASLTVDRKCRSVQGQVKDLQEATETTAKVIRIDHDFNISDQNQAVAHAFSSGLLSENISTSVLLSLSMAYPMLLPRIDQLGDAQTPSFHTCVTDQLDKDVKRMTYKVADALASFQRLPIHIACRNPSSHVHRVLPVLLEHQQDGASVPNWDRQLALHDACQNEVESVVEGRQRLPPLHFAAANSNPKAKEIVAMLLEQYPEGIYVTDGMKMRPIDYALRSKSKSAGKVVSLLLEADTESMWRLNKHGQSILHQAIISIFLSSTNTRMRLSSENRSKMLEIFFEYDEDSSGRLELPEIIQAIHQLGHDASDEQITRMVQEVDTDGNLELDFPEFINLIETYFISTHSDDPLEDSEFQMENLFKLTESIGNVSHHISVIEAILHHSAKIPFEQLPGLIKPYKLEPKCSPLAAIPDNFGRIPLFYAASSRASESEKVVKLLIDHFAAGLLWQDIGGDSSLHYAAAVQSVPSVRTIMLASSTRGVSPQLCRNALGKTPLELTHSLTIRSLLTRDRSRFLGSKRMKLFLSTTVLFFVLTLVLANSYLQYGVFYPVTFAAVLYGVGAFLSVVYFVYLHSANEELKRSEDIIVLFKRLELYSLMFPLLMLSVLAAIHIEHNRGQVSEYFWSLFLLLLFVASCSAVSLEISLLHAIPIPNFLRVLEALIVFILRFMEISSRVTIFGLVLFEYTICPCGSSSYKSLQDCYCYTNILTPLLLVFEALLQMYIWFGIENPSSKYKKDTLPPSSSREILRGFLNLLIIQKGRLVGTNFSRYFGYSRISSAAIVGEVLLPDVKLILIVRSILHFGLLLLLRVSDGTKELMVASKVPNLHLEAERSIFEMCIYFVAFSSVLQWIVLFARIWIWNRIISRTRVHESQEKSEDKGTAYDNASLKSLVNRRDPRSLKIIRSFRKETIMKKRGSISRFSDYSSVNGSWCSARNDSLRKSESSSFSDGLESYNVLVAMKKRHGIEEKNNPVPGRDAGSADVELDNKGQEGGTKAALKLNGHREDGEKEPSKSDGDGKIRDETEEEEMVKAGMEGMGEARKVLGLNVAGEDLEQNLSNNTSYHDDEIQPAATPAAAAAEEEDAEGEEEKLMPPGLNGLEDSDGVIGIGSRKEEPGEDKPEAPAAARQPRGRRSAVPKKRGEKRLGNSGTANDVFHGEATAMKLNSVEERVGRGNGVPKRKQVRKAGSSSAFSPLEPNRSKQEPPAQDDEESSTLLKTVTRAKHSHSRRSRGNKVDPKVIPFISQTPSLRVQRILHPDVTELGDSPASGPSTSRVVERRSSLLGEAAGTMNGTADLVLAVVGNGGAKLKASADGKEILPDRAGSTAQGHRSLTRDISRRRKKLLEMFPESSFVRSVVSKGNNLDPSVPKTKYYMLA</sequence>
<gene>
    <name evidence="5" type="ORF">GUITHDRAFT_103018</name>
</gene>
<keyword evidence="3" id="KW-0472">Membrane</keyword>
<dbReference type="GO" id="GO:0005509">
    <property type="term" value="F:calcium ion binding"/>
    <property type="evidence" value="ECO:0007669"/>
    <property type="project" value="InterPro"/>
</dbReference>
<dbReference type="PANTHER" id="PTHR24121:SF23">
    <property type="entry name" value="NO MECHANORECEPTOR POTENTIAL C, ISOFORM H"/>
    <property type="match status" value="1"/>
</dbReference>
<dbReference type="InterPro" id="IPR002110">
    <property type="entry name" value="Ankyrin_rpt"/>
</dbReference>
<dbReference type="SMART" id="SM00248">
    <property type="entry name" value="ANK"/>
    <property type="match status" value="7"/>
</dbReference>
<evidence type="ECO:0000256" key="1">
    <source>
        <dbReference type="ARBA" id="ARBA00022837"/>
    </source>
</evidence>
<evidence type="ECO:0000313" key="6">
    <source>
        <dbReference type="EnsemblProtists" id="EKX51099"/>
    </source>
</evidence>
<dbReference type="InterPro" id="IPR011992">
    <property type="entry name" value="EF-hand-dom_pair"/>
</dbReference>
<accession>L1JS11</accession>
<feature type="domain" description="EF-hand" evidence="4">
    <location>
        <begin position="888"/>
        <end position="923"/>
    </location>
</feature>
<dbReference type="PaxDb" id="55529-EKX51099"/>
<evidence type="ECO:0000313" key="7">
    <source>
        <dbReference type="Proteomes" id="UP000011087"/>
    </source>
</evidence>
<evidence type="ECO:0000256" key="3">
    <source>
        <dbReference type="SAM" id="Phobius"/>
    </source>
</evidence>
<proteinExistence type="predicted"/>
<dbReference type="Pfam" id="PF13499">
    <property type="entry name" value="EF-hand_7"/>
    <property type="match status" value="1"/>
</dbReference>
<dbReference type="EMBL" id="JH992976">
    <property type="protein sequence ID" value="EKX51099.1"/>
    <property type="molecule type" value="Genomic_DNA"/>
</dbReference>
<feature type="compositionally biased region" description="Basic residues" evidence="2">
    <location>
        <begin position="1744"/>
        <end position="1757"/>
    </location>
</feature>
<feature type="transmembrane region" description="Helical" evidence="3">
    <location>
        <begin position="1207"/>
        <end position="1225"/>
    </location>
</feature>
<dbReference type="HOGENOM" id="CLU_234087_0_0_1"/>
<protein>
    <recommendedName>
        <fullName evidence="4">EF-hand domain-containing protein</fullName>
    </recommendedName>
</protein>
<evidence type="ECO:0000313" key="5">
    <source>
        <dbReference type="EMBL" id="EKX51099.1"/>
    </source>
</evidence>
<dbReference type="SUPFAM" id="SSF47473">
    <property type="entry name" value="EF-hand"/>
    <property type="match status" value="1"/>
</dbReference>
<reference evidence="6" key="3">
    <citation type="submission" date="2015-06" db="UniProtKB">
        <authorList>
            <consortium name="EnsemblProtists"/>
        </authorList>
    </citation>
    <scope>IDENTIFICATION</scope>
</reference>
<keyword evidence="7" id="KW-1185">Reference proteome</keyword>
<reference evidence="5 7" key="1">
    <citation type="journal article" date="2012" name="Nature">
        <title>Algal genomes reveal evolutionary mosaicism and the fate of nucleomorphs.</title>
        <authorList>
            <consortium name="DOE Joint Genome Institute"/>
            <person name="Curtis B.A."/>
            <person name="Tanifuji G."/>
            <person name="Burki F."/>
            <person name="Gruber A."/>
            <person name="Irimia M."/>
            <person name="Maruyama S."/>
            <person name="Arias M.C."/>
            <person name="Ball S.G."/>
            <person name="Gile G.H."/>
            <person name="Hirakawa Y."/>
            <person name="Hopkins J.F."/>
            <person name="Kuo A."/>
            <person name="Rensing S.A."/>
            <person name="Schmutz J."/>
            <person name="Symeonidi A."/>
            <person name="Elias M."/>
            <person name="Eveleigh R.J."/>
            <person name="Herman E.K."/>
            <person name="Klute M.J."/>
            <person name="Nakayama T."/>
            <person name="Obornik M."/>
            <person name="Reyes-Prieto A."/>
            <person name="Armbrust E.V."/>
            <person name="Aves S.J."/>
            <person name="Beiko R.G."/>
            <person name="Coutinho P."/>
            <person name="Dacks J.B."/>
            <person name="Durnford D.G."/>
            <person name="Fast N.M."/>
            <person name="Green B.R."/>
            <person name="Grisdale C.J."/>
            <person name="Hempel F."/>
            <person name="Henrissat B."/>
            <person name="Hoppner M.P."/>
            <person name="Ishida K."/>
            <person name="Kim E."/>
            <person name="Koreny L."/>
            <person name="Kroth P.G."/>
            <person name="Liu Y."/>
            <person name="Malik S.B."/>
            <person name="Maier U.G."/>
            <person name="McRose D."/>
            <person name="Mock T."/>
            <person name="Neilson J.A."/>
            <person name="Onodera N.T."/>
            <person name="Poole A.M."/>
            <person name="Pritham E.J."/>
            <person name="Richards T.A."/>
            <person name="Rocap G."/>
            <person name="Roy S.W."/>
            <person name="Sarai C."/>
            <person name="Schaack S."/>
            <person name="Shirato S."/>
            <person name="Slamovits C.H."/>
            <person name="Spencer D.F."/>
            <person name="Suzuki S."/>
            <person name="Worden A.Z."/>
            <person name="Zauner S."/>
            <person name="Barry K."/>
            <person name="Bell C."/>
            <person name="Bharti A.K."/>
            <person name="Crow J.A."/>
            <person name="Grimwood J."/>
            <person name="Kramer R."/>
            <person name="Lindquist E."/>
            <person name="Lucas S."/>
            <person name="Salamov A."/>
            <person name="McFadden G.I."/>
            <person name="Lane C.E."/>
            <person name="Keeling P.J."/>
            <person name="Gray M.W."/>
            <person name="Grigoriev I.V."/>
            <person name="Archibald J.M."/>
        </authorList>
    </citation>
    <scope>NUCLEOTIDE SEQUENCE</scope>
    <source>
        <strain evidence="5 7">CCMP2712</strain>
    </source>
</reference>
<dbReference type="KEGG" id="gtt:GUITHDRAFT_103018"/>
<feature type="transmembrane region" description="Helical" evidence="3">
    <location>
        <begin position="1453"/>
        <end position="1475"/>
    </location>
</feature>
<keyword evidence="3" id="KW-0812">Transmembrane</keyword>
<organism evidence="5">
    <name type="scientific">Guillardia theta (strain CCMP2712)</name>
    <name type="common">Cryptophyte</name>
    <dbReference type="NCBI Taxonomy" id="905079"/>
    <lineage>
        <taxon>Eukaryota</taxon>
        <taxon>Cryptophyceae</taxon>
        <taxon>Pyrenomonadales</taxon>
        <taxon>Geminigeraceae</taxon>
        <taxon>Guillardia</taxon>
    </lineage>
</organism>
<dbReference type="InterPro" id="IPR002048">
    <property type="entry name" value="EF_hand_dom"/>
</dbReference>
<feature type="transmembrane region" description="Helical" evidence="3">
    <location>
        <begin position="1163"/>
        <end position="1186"/>
    </location>
</feature>
<feature type="transmembrane region" description="Helical" evidence="3">
    <location>
        <begin position="1405"/>
        <end position="1423"/>
    </location>
</feature>
<dbReference type="OrthoDB" id="1925304at2759"/>
<keyword evidence="1" id="KW-0106">Calcium</keyword>
<dbReference type="Gene3D" id="1.10.238.10">
    <property type="entry name" value="EF-hand"/>
    <property type="match status" value="1"/>
</dbReference>
<dbReference type="Gene3D" id="1.25.40.20">
    <property type="entry name" value="Ankyrin repeat-containing domain"/>
    <property type="match status" value="2"/>
</dbReference>
<dbReference type="Proteomes" id="UP000011087">
    <property type="component" value="Unassembled WGS sequence"/>
</dbReference>
<dbReference type="EnsemblProtists" id="EKX51099">
    <property type="protein sequence ID" value="EKX51099"/>
    <property type="gene ID" value="GUITHDRAFT_103018"/>
</dbReference>
<dbReference type="PANTHER" id="PTHR24121">
    <property type="entry name" value="NO MECHANORECEPTOR POTENTIAL C, ISOFORM D-RELATED"/>
    <property type="match status" value="1"/>
</dbReference>
<feature type="transmembrane region" description="Helical" evidence="3">
    <location>
        <begin position="1322"/>
        <end position="1342"/>
    </location>
</feature>
<feature type="domain" description="EF-hand" evidence="4">
    <location>
        <begin position="924"/>
        <end position="959"/>
    </location>
</feature>
<name>L1JS11_GUITC</name>
<dbReference type="CDD" id="cd00051">
    <property type="entry name" value="EFh"/>
    <property type="match status" value="1"/>
</dbReference>
<dbReference type="GeneID" id="17307974"/>
<evidence type="ECO:0000259" key="4">
    <source>
        <dbReference type="PROSITE" id="PS50222"/>
    </source>
</evidence>
<feature type="compositionally biased region" description="Basic and acidic residues" evidence="2">
    <location>
        <begin position="1725"/>
        <end position="1736"/>
    </location>
</feature>
<dbReference type="STRING" id="905079.L1JS11"/>
<feature type="transmembrane region" description="Helical" evidence="3">
    <location>
        <begin position="1237"/>
        <end position="1256"/>
    </location>
</feature>
<dbReference type="SUPFAM" id="SSF48403">
    <property type="entry name" value="Ankyrin repeat"/>
    <property type="match status" value="2"/>
</dbReference>
<dbReference type="RefSeq" id="XP_005838079.1">
    <property type="nucleotide sequence ID" value="XM_005838022.1"/>
</dbReference>
<dbReference type="PROSITE" id="PS00018">
    <property type="entry name" value="EF_HAND_1"/>
    <property type="match status" value="1"/>
</dbReference>
<feature type="region of interest" description="Disordered" evidence="2">
    <location>
        <begin position="1580"/>
        <end position="1645"/>
    </location>
</feature>
<evidence type="ECO:0000256" key="2">
    <source>
        <dbReference type="SAM" id="MobiDB-lite"/>
    </source>
</evidence>
<dbReference type="InterPro" id="IPR018247">
    <property type="entry name" value="EF_Hand_1_Ca_BS"/>
</dbReference>
<feature type="compositionally biased region" description="Acidic residues" evidence="2">
    <location>
        <begin position="1694"/>
        <end position="1703"/>
    </location>
</feature>